<evidence type="ECO:0008006" key="4">
    <source>
        <dbReference type="Google" id="ProtNLM"/>
    </source>
</evidence>
<proteinExistence type="predicted"/>
<dbReference type="EMBL" id="JAUOZS010000001">
    <property type="protein sequence ID" value="MDT8900985.1"/>
    <property type="molecule type" value="Genomic_DNA"/>
</dbReference>
<comment type="caution">
    <text evidence="2">The sequence shown here is derived from an EMBL/GenBank/DDBJ whole genome shotgun (WGS) entry which is preliminary data.</text>
</comment>
<protein>
    <recommendedName>
        <fullName evidence="4">DUF937 domain-containing protein</fullName>
    </recommendedName>
</protein>
<reference evidence="2 3" key="1">
    <citation type="submission" date="2023-07" db="EMBL/GenBank/DDBJ databases">
        <title>The novel representative of Negativicutes class, Anaeroselena agilis gen. nov. sp. nov.</title>
        <authorList>
            <person name="Prokofeva M.I."/>
            <person name="Elcheninov A.G."/>
            <person name="Klyukina A."/>
            <person name="Kublanov I.V."/>
            <person name="Frolov E.N."/>
            <person name="Podosokorskaya O.A."/>
        </authorList>
    </citation>
    <scope>NUCLEOTIDE SEQUENCE [LARGE SCALE GENOMIC DNA]</scope>
    <source>
        <strain evidence="2 3">4137-cl</strain>
    </source>
</reference>
<organism evidence="2 3">
    <name type="scientific">Anaeroselena agilis</name>
    <dbReference type="NCBI Taxonomy" id="3063788"/>
    <lineage>
        <taxon>Bacteria</taxon>
        <taxon>Bacillati</taxon>
        <taxon>Bacillota</taxon>
        <taxon>Negativicutes</taxon>
        <taxon>Acetonemataceae</taxon>
        <taxon>Anaeroselena</taxon>
    </lineage>
</organism>
<keyword evidence="3" id="KW-1185">Reference proteome</keyword>
<gene>
    <name evidence="2" type="ORF">Q4T40_07035</name>
</gene>
<name>A0ABU3NX51_9FIRM</name>
<evidence type="ECO:0000256" key="1">
    <source>
        <dbReference type="SAM" id="MobiDB-lite"/>
    </source>
</evidence>
<feature type="region of interest" description="Disordered" evidence="1">
    <location>
        <begin position="119"/>
        <end position="188"/>
    </location>
</feature>
<accession>A0ABU3NX51</accession>
<dbReference type="RefSeq" id="WP_413779514.1">
    <property type="nucleotide sequence ID" value="NZ_JAUOZS010000001.1"/>
</dbReference>
<feature type="compositionally biased region" description="Basic and acidic residues" evidence="1">
    <location>
        <begin position="161"/>
        <end position="177"/>
    </location>
</feature>
<dbReference type="Proteomes" id="UP001254848">
    <property type="component" value="Unassembled WGS sequence"/>
</dbReference>
<evidence type="ECO:0000313" key="3">
    <source>
        <dbReference type="Proteomes" id="UP001254848"/>
    </source>
</evidence>
<sequence length="188" mass="19615">MANEPVERPGSLLQSVARMIDAAVNDGAGYESLIPVLSLICLVSILGHGQQRAAQASPAPGANANPLHKLLGDLTKGEGGGLGPEALVSLLPLLNSPQVKSKLNPATIGTIMGLLNNMGDKGEQSKQESAKQDKTADKGDKGEEKRVVPPTAATMTSTEAPDDRQIPPETGEGDKKGPGRYLNWKSTF</sequence>
<evidence type="ECO:0000313" key="2">
    <source>
        <dbReference type="EMBL" id="MDT8900985.1"/>
    </source>
</evidence>
<feature type="compositionally biased region" description="Basic and acidic residues" evidence="1">
    <location>
        <begin position="120"/>
        <end position="147"/>
    </location>
</feature>